<dbReference type="AlphaFoldDB" id="M2MFL5"/>
<feature type="transmembrane region" description="Helical" evidence="3">
    <location>
        <begin position="20"/>
        <end position="42"/>
    </location>
</feature>
<feature type="transmembrane region" description="Helical" evidence="3">
    <location>
        <begin position="535"/>
        <end position="554"/>
    </location>
</feature>
<evidence type="ECO:0000313" key="5">
    <source>
        <dbReference type="Proteomes" id="UP000011761"/>
    </source>
</evidence>
<evidence type="ECO:0000256" key="3">
    <source>
        <dbReference type="SAM" id="Phobius"/>
    </source>
</evidence>
<dbReference type="PANTHER" id="PTHR13315:SF4">
    <property type="entry name" value="METALLOPHOSPHOESTERASE, ISOFORM E"/>
    <property type="match status" value="1"/>
</dbReference>
<organism evidence="4 5">
    <name type="scientific">Baudoinia panamericana (strain UAMH 10762)</name>
    <name type="common">Angels' share fungus</name>
    <name type="synonym">Baudoinia compniacensis (strain UAMH 10762)</name>
    <dbReference type="NCBI Taxonomy" id="717646"/>
    <lineage>
        <taxon>Eukaryota</taxon>
        <taxon>Fungi</taxon>
        <taxon>Dikarya</taxon>
        <taxon>Ascomycota</taxon>
        <taxon>Pezizomycotina</taxon>
        <taxon>Dothideomycetes</taxon>
        <taxon>Dothideomycetidae</taxon>
        <taxon>Mycosphaerellales</taxon>
        <taxon>Teratosphaeriaceae</taxon>
        <taxon>Baudoinia</taxon>
    </lineage>
</organism>
<evidence type="ECO:0000256" key="2">
    <source>
        <dbReference type="SAM" id="MobiDB-lite"/>
    </source>
</evidence>
<dbReference type="OMA" id="TIQNHLC"/>
<proteinExistence type="predicted"/>
<evidence type="ECO:0000256" key="1">
    <source>
        <dbReference type="ARBA" id="ARBA00023136"/>
    </source>
</evidence>
<dbReference type="HOGENOM" id="CLU_011607_2_0_1"/>
<feature type="region of interest" description="Disordered" evidence="2">
    <location>
        <begin position="590"/>
        <end position="624"/>
    </location>
</feature>
<gene>
    <name evidence="4" type="ORF">BAUCODRAFT_35422</name>
</gene>
<evidence type="ECO:0000313" key="4">
    <source>
        <dbReference type="EMBL" id="EMC95441.1"/>
    </source>
</evidence>
<dbReference type="GO" id="GO:0006506">
    <property type="term" value="P:GPI anchor biosynthetic process"/>
    <property type="evidence" value="ECO:0007669"/>
    <property type="project" value="InterPro"/>
</dbReference>
<dbReference type="eggNOG" id="KOG3662">
    <property type="taxonomic scope" value="Eukaryota"/>
</dbReference>
<accession>M2MFL5</accession>
<dbReference type="InterPro" id="IPR033308">
    <property type="entry name" value="PGAP5/Cdc1/Ted1"/>
</dbReference>
<dbReference type="KEGG" id="bcom:BAUCODRAFT_35422"/>
<dbReference type="SUPFAM" id="SSF56300">
    <property type="entry name" value="Metallo-dependent phosphatases"/>
    <property type="match status" value="1"/>
</dbReference>
<dbReference type="OrthoDB" id="5977743at2759"/>
<keyword evidence="3" id="KW-1133">Transmembrane helix</keyword>
<protein>
    <recommendedName>
        <fullName evidence="6">Calcineurin-like phosphoesterase domain-containing protein</fullName>
    </recommendedName>
</protein>
<keyword evidence="1 3" id="KW-0472">Membrane</keyword>
<sequence length="729" mass="81636">MHLRHAAQQHLRRLARRYPLLRRVSVTTSLFTLVWLYVVYWGERTTFAEHIRTCAWDRWEEWPSDASPHHMVLIADPQLVDPHTYPGRPWPLSALTERYTDLYMARNFRLTNDRLDPDSVVFLGDLFDGGREWAPQKARPLNRHQREYLENKGIVRPKDGEAQQDAKDFLHGEEGRWKAWDQRLWDAEFVRFGHIFFDTKQLYPDTARETFAAFEVPAHEVSVENGARNASSQEYAVAGGKQRQVIASLPGNHDLGFGAGVQQSVRSRFQMHFGDTNRIDIIGNHTFISLDAPSLSAFSQYVPEGGETLPERAKELSPTWKPTVDFLENLRTPAGKAVAEALGSYYPTSQDIPRYPHAVIEPGDLTNHPSTAELAKDALSAKAQLPVILLTHVPLYRDPDTDCGPLREKGHAIAISAGYQYQNVITQPLTTKVVNAVSAAGVITHVFSGDDHDYCDIVHHYNIGQPDVANNDGSRTPILRTIKEITVKSFSWAMGVRSPGFLLVSLWNPVDAEGNTMGSSMRTVQTHLCLLPDQLTIFIDYAMLLGFTLAFLLLRAVTISVRAAGNPEELRDSSPTTNKLILPRYKARANGYSTPTKANGRHRASSSSMSSGQNSSSSLGVQRSYNARTRSVSPAVTNGYVLPQLPEHQGPLIEKAGFYPQVRWADPADDSDEENHIGDLDAECDSQAKWKRRRRVPLTLRRTAVEFLLSVFVVGLPAGVWYGWLISNG</sequence>
<feature type="transmembrane region" description="Helical" evidence="3">
    <location>
        <begin position="703"/>
        <end position="724"/>
    </location>
</feature>
<dbReference type="GO" id="GO:0016020">
    <property type="term" value="C:membrane"/>
    <property type="evidence" value="ECO:0007669"/>
    <property type="project" value="GOC"/>
</dbReference>
<keyword evidence="3" id="KW-0812">Transmembrane</keyword>
<dbReference type="EMBL" id="KB445557">
    <property type="protein sequence ID" value="EMC95441.1"/>
    <property type="molecule type" value="Genomic_DNA"/>
</dbReference>
<dbReference type="Proteomes" id="UP000011761">
    <property type="component" value="Unassembled WGS sequence"/>
</dbReference>
<dbReference type="GO" id="GO:0005783">
    <property type="term" value="C:endoplasmic reticulum"/>
    <property type="evidence" value="ECO:0007669"/>
    <property type="project" value="TreeGrafter"/>
</dbReference>
<dbReference type="PANTHER" id="PTHR13315">
    <property type="entry name" value="METALLO PHOSPHOESTERASE RELATED"/>
    <property type="match status" value="1"/>
</dbReference>
<feature type="compositionally biased region" description="Low complexity" evidence="2">
    <location>
        <begin position="605"/>
        <end position="618"/>
    </location>
</feature>
<dbReference type="InterPro" id="IPR029052">
    <property type="entry name" value="Metallo-depent_PP-like"/>
</dbReference>
<reference evidence="4 5" key="1">
    <citation type="journal article" date="2012" name="PLoS Pathog.">
        <title>Diverse lifestyles and strategies of plant pathogenesis encoded in the genomes of eighteen Dothideomycetes fungi.</title>
        <authorList>
            <person name="Ohm R.A."/>
            <person name="Feau N."/>
            <person name="Henrissat B."/>
            <person name="Schoch C.L."/>
            <person name="Horwitz B.A."/>
            <person name="Barry K.W."/>
            <person name="Condon B.J."/>
            <person name="Copeland A.C."/>
            <person name="Dhillon B."/>
            <person name="Glaser F."/>
            <person name="Hesse C.N."/>
            <person name="Kosti I."/>
            <person name="LaButti K."/>
            <person name="Lindquist E.A."/>
            <person name="Lucas S."/>
            <person name="Salamov A.A."/>
            <person name="Bradshaw R.E."/>
            <person name="Ciuffetti L."/>
            <person name="Hamelin R.C."/>
            <person name="Kema G.H.J."/>
            <person name="Lawrence C."/>
            <person name="Scott J.A."/>
            <person name="Spatafora J.W."/>
            <person name="Turgeon B.G."/>
            <person name="de Wit P.J.G.M."/>
            <person name="Zhong S."/>
            <person name="Goodwin S.B."/>
            <person name="Grigoriev I.V."/>
        </authorList>
    </citation>
    <scope>NUCLEOTIDE SEQUENCE [LARGE SCALE GENOMIC DNA]</scope>
    <source>
        <strain evidence="4 5">UAMH 10762</strain>
    </source>
</reference>
<dbReference type="GeneID" id="19112690"/>
<name>M2MFL5_BAUPA</name>
<evidence type="ECO:0008006" key="6">
    <source>
        <dbReference type="Google" id="ProtNLM"/>
    </source>
</evidence>
<dbReference type="RefSeq" id="XP_007677475.1">
    <property type="nucleotide sequence ID" value="XM_007679285.1"/>
</dbReference>
<keyword evidence="5" id="KW-1185">Reference proteome</keyword>